<dbReference type="RefSeq" id="WP_249279886.1">
    <property type="nucleotide sequence ID" value="NZ_JACRSS010000001.1"/>
</dbReference>
<keyword evidence="2" id="KW-0812">Transmembrane</keyword>
<evidence type="ECO:0000259" key="4">
    <source>
        <dbReference type="SMART" id="SM00978"/>
    </source>
</evidence>
<keyword evidence="2" id="KW-1133">Transmembrane helix</keyword>
<keyword evidence="2" id="KW-0472">Membrane</keyword>
<dbReference type="Proteomes" id="UP000617951">
    <property type="component" value="Unassembled WGS sequence"/>
</dbReference>
<feature type="region of interest" description="Disordered" evidence="1">
    <location>
        <begin position="321"/>
        <end position="340"/>
    </location>
</feature>
<dbReference type="Pfam" id="PF04280">
    <property type="entry name" value="Tim44"/>
    <property type="match status" value="1"/>
</dbReference>
<feature type="transmembrane region" description="Helical" evidence="2">
    <location>
        <begin position="84"/>
        <end position="104"/>
    </location>
</feature>
<sequence>MKKRNHLRYIAFALLFTLLLGLGLTPAAAAGRSGEGVRPVDVGNFNDYDSGGSSDWGGGSDWSSSDWGSSSGSDWDWTDDSSGWGGFFLPLGVVVVAIILIAVFGKKKGGGRPSANMGGVPMVADNTQRILDAILPVDPLFSKDKFLAWAKEVFITLQNAWTARDWSKIRPFEKEELFRQHEMQLQEYIKAGRINVMERININEAYLHKYERFPEYEYMTVYMKTRMVDYIIDEKTKKVLKGDPNRDCHMAYLLTFMRGTGVKTDPATSNKSTVACPHCGAPTEITSAGKCEYCGHIITTGEFDWVLCNMQAVKPGVPIDNSGVTIQDGQPGGDDSAPNA</sequence>
<comment type="caution">
    <text evidence="5">The sequence shown here is derived from an EMBL/GenBank/DDBJ whole genome shotgun (WGS) entry which is preliminary data.</text>
</comment>
<dbReference type="SMART" id="SM00978">
    <property type="entry name" value="Tim44"/>
    <property type="match status" value="1"/>
</dbReference>
<dbReference type="AlphaFoldDB" id="A0A926DFR7"/>
<reference evidence="5" key="1">
    <citation type="submission" date="2020-08" db="EMBL/GenBank/DDBJ databases">
        <title>Genome public.</title>
        <authorList>
            <person name="Liu C."/>
            <person name="Sun Q."/>
        </authorList>
    </citation>
    <scope>NUCLEOTIDE SEQUENCE</scope>
    <source>
        <strain evidence="5">NSJ-63</strain>
    </source>
</reference>
<dbReference type="InterPro" id="IPR032710">
    <property type="entry name" value="NTF2-like_dom_sf"/>
</dbReference>
<protein>
    <submittedName>
        <fullName evidence="5">Tim44 domain-containing protein</fullName>
    </submittedName>
</protein>
<evidence type="ECO:0000313" key="6">
    <source>
        <dbReference type="Proteomes" id="UP000617951"/>
    </source>
</evidence>
<dbReference type="Gene3D" id="3.10.450.240">
    <property type="match status" value="1"/>
</dbReference>
<name>A0A926DFR7_9FIRM</name>
<evidence type="ECO:0000256" key="2">
    <source>
        <dbReference type="SAM" id="Phobius"/>
    </source>
</evidence>
<accession>A0A926DFR7</accession>
<feature type="chain" id="PRO_5037734292" evidence="3">
    <location>
        <begin position="30"/>
        <end position="340"/>
    </location>
</feature>
<feature type="domain" description="Tim44-like" evidence="4">
    <location>
        <begin position="127"/>
        <end position="312"/>
    </location>
</feature>
<organism evidence="5 6">
    <name type="scientific">Guopingia tenuis</name>
    <dbReference type="NCBI Taxonomy" id="2763656"/>
    <lineage>
        <taxon>Bacteria</taxon>
        <taxon>Bacillati</taxon>
        <taxon>Bacillota</taxon>
        <taxon>Clostridia</taxon>
        <taxon>Christensenellales</taxon>
        <taxon>Christensenellaceae</taxon>
        <taxon>Guopingia</taxon>
    </lineage>
</organism>
<evidence type="ECO:0000313" key="5">
    <source>
        <dbReference type="EMBL" id="MBC8538105.1"/>
    </source>
</evidence>
<keyword evidence="6" id="KW-1185">Reference proteome</keyword>
<keyword evidence="3" id="KW-0732">Signal</keyword>
<dbReference type="SUPFAM" id="SSF54427">
    <property type="entry name" value="NTF2-like"/>
    <property type="match status" value="1"/>
</dbReference>
<evidence type="ECO:0000256" key="3">
    <source>
        <dbReference type="SAM" id="SignalP"/>
    </source>
</evidence>
<feature type="signal peptide" evidence="3">
    <location>
        <begin position="1"/>
        <end position="29"/>
    </location>
</feature>
<gene>
    <name evidence="5" type="ORF">H8693_04055</name>
</gene>
<proteinExistence type="predicted"/>
<evidence type="ECO:0000256" key="1">
    <source>
        <dbReference type="SAM" id="MobiDB-lite"/>
    </source>
</evidence>
<dbReference type="EMBL" id="JACRSS010000001">
    <property type="protein sequence ID" value="MBC8538105.1"/>
    <property type="molecule type" value="Genomic_DNA"/>
</dbReference>
<dbReference type="InterPro" id="IPR007379">
    <property type="entry name" value="Tim44-like_dom"/>
</dbReference>